<dbReference type="GO" id="GO:0006493">
    <property type="term" value="P:protein O-linked glycosylation"/>
    <property type="evidence" value="ECO:0007669"/>
    <property type="project" value="TreeGrafter"/>
</dbReference>
<dbReference type="EC" id="2.4.1.-" evidence="10"/>
<dbReference type="AlphaFoldDB" id="A0AAD5MJT5"/>
<dbReference type="GO" id="GO:0008194">
    <property type="term" value="F:UDP-glycosyltransferase activity"/>
    <property type="evidence" value="ECO:0007669"/>
    <property type="project" value="TreeGrafter"/>
</dbReference>
<comment type="similarity">
    <text evidence="2 10">Belongs to the glycosyltransferase 31 family.</text>
</comment>
<dbReference type="PANTHER" id="PTHR11214">
    <property type="entry name" value="BETA-1,3-N-ACETYLGLUCOSAMINYLTRANSFERASE"/>
    <property type="match status" value="1"/>
</dbReference>
<keyword evidence="12" id="KW-1185">Reference proteome</keyword>
<keyword evidence="5" id="KW-0812">Transmembrane</keyword>
<keyword evidence="8 10" id="KW-0333">Golgi apparatus</keyword>
<keyword evidence="3 10" id="KW-0328">Glycosyltransferase</keyword>
<dbReference type="Gene3D" id="3.90.550.50">
    <property type="match status" value="1"/>
</dbReference>
<evidence type="ECO:0000256" key="3">
    <source>
        <dbReference type="ARBA" id="ARBA00022676"/>
    </source>
</evidence>
<reference evidence="11" key="1">
    <citation type="submission" date="2021-06" db="EMBL/GenBank/DDBJ databases">
        <title>Parelaphostrongylus tenuis whole genome reference sequence.</title>
        <authorList>
            <person name="Garwood T.J."/>
            <person name="Larsen P.A."/>
            <person name="Fountain-Jones N.M."/>
            <person name="Garbe J.R."/>
            <person name="Macchietto M.G."/>
            <person name="Kania S.A."/>
            <person name="Gerhold R.W."/>
            <person name="Richards J.E."/>
            <person name="Wolf T.M."/>
        </authorList>
    </citation>
    <scope>NUCLEOTIDE SEQUENCE</scope>
    <source>
        <strain evidence="11">MNPRO001-30</strain>
        <tissue evidence="11">Meninges</tissue>
    </source>
</reference>
<keyword evidence="9" id="KW-0472">Membrane</keyword>
<keyword evidence="7" id="KW-1133">Transmembrane helix</keyword>
<dbReference type="Proteomes" id="UP001196413">
    <property type="component" value="Unassembled WGS sequence"/>
</dbReference>
<evidence type="ECO:0000256" key="1">
    <source>
        <dbReference type="ARBA" id="ARBA00004323"/>
    </source>
</evidence>
<evidence type="ECO:0000256" key="5">
    <source>
        <dbReference type="ARBA" id="ARBA00022692"/>
    </source>
</evidence>
<evidence type="ECO:0000256" key="8">
    <source>
        <dbReference type="ARBA" id="ARBA00023034"/>
    </source>
</evidence>
<evidence type="ECO:0000313" key="12">
    <source>
        <dbReference type="Proteomes" id="UP001196413"/>
    </source>
</evidence>
<evidence type="ECO:0000256" key="9">
    <source>
        <dbReference type="ARBA" id="ARBA00023136"/>
    </source>
</evidence>
<comment type="caution">
    <text evidence="11">The sequence shown here is derived from an EMBL/GenBank/DDBJ whole genome shotgun (WGS) entry which is preliminary data.</text>
</comment>
<keyword evidence="4" id="KW-0808">Transferase</keyword>
<gene>
    <name evidence="11" type="ORF">KIN20_018350</name>
</gene>
<sequence>MFAVSPLHRIRISFQEQVSIAQICILVDDDYMVNVISLLRLVSKKDPSKPLYEGWMFDTTPFRFRFHKHAVSLAMYPFDRYPPYITAGAVLLSHNSVAQFHHAIQCVKIYPYDDVYAGILAYLLRIPPTHNKAFVFWSRHVNKEDWIRGDVIAAHGYSPSQLIEEFPSTMQNS</sequence>
<comment type="subcellular location">
    <subcellularLocation>
        <location evidence="1 10">Golgi apparatus membrane</location>
        <topology evidence="1 10">Single-pass type II membrane protein</topology>
    </subcellularLocation>
</comment>
<keyword evidence="6" id="KW-0735">Signal-anchor</keyword>
<dbReference type="EMBL" id="JAHQIW010003651">
    <property type="protein sequence ID" value="KAJ1359585.1"/>
    <property type="molecule type" value="Genomic_DNA"/>
</dbReference>
<protein>
    <recommendedName>
        <fullName evidence="10">Hexosyltransferase</fullName>
        <ecNumber evidence="10">2.4.1.-</ecNumber>
    </recommendedName>
</protein>
<accession>A0AAD5MJT5</accession>
<organism evidence="11 12">
    <name type="scientific">Parelaphostrongylus tenuis</name>
    <name type="common">Meningeal worm</name>
    <dbReference type="NCBI Taxonomy" id="148309"/>
    <lineage>
        <taxon>Eukaryota</taxon>
        <taxon>Metazoa</taxon>
        <taxon>Ecdysozoa</taxon>
        <taxon>Nematoda</taxon>
        <taxon>Chromadorea</taxon>
        <taxon>Rhabditida</taxon>
        <taxon>Rhabditina</taxon>
        <taxon>Rhabditomorpha</taxon>
        <taxon>Strongyloidea</taxon>
        <taxon>Metastrongylidae</taxon>
        <taxon>Parelaphostrongylus</taxon>
    </lineage>
</organism>
<evidence type="ECO:0000256" key="2">
    <source>
        <dbReference type="ARBA" id="ARBA00008661"/>
    </source>
</evidence>
<evidence type="ECO:0000256" key="10">
    <source>
        <dbReference type="RuleBase" id="RU363063"/>
    </source>
</evidence>
<evidence type="ECO:0000313" key="11">
    <source>
        <dbReference type="EMBL" id="KAJ1359585.1"/>
    </source>
</evidence>
<evidence type="ECO:0000256" key="4">
    <source>
        <dbReference type="ARBA" id="ARBA00022679"/>
    </source>
</evidence>
<evidence type="ECO:0000256" key="7">
    <source>
        <dbReference type="ARBA" id="ARBA00022989"/>
    </source>
</evidence>
<dbReference type="GO" id="GO:0016758">
    <property type="term" value="F:hexosyltransferase activity"/>
    <property type="evidence" value="ECO:0007669"/>
    <property type="project" value="InterPro"/>
</dbReference>
<name>A0AAD5MJT5_PARTN</name>
<proteinExistence type="inferred from homology"/>
<dbReference type="Pfam" id="PF01762">
    <property type="entry name" value="Galactosyl_T"/>
    <property type="match status" value="1"/>
</dbReference>
<dbReference type="PANTHER" id="PTHR11214:SF349">
    <property type="entry name" value="BETA-1,3-GALACTOSYLTRANSFERASE BRN"/>
    <property type="match status" value="1"/>
</dbReference>
<dbReference type="GO" id="GO:0000139">
    <property type="term" value="C:Golgi membrane"/>
    <property type="evidence" value="ECO:0007669"/>
    <property type="project" value="UniProtKB-SubCell"/>
</dbReference>
<dbReference type="InterPro" id="IPR002659">
    <property type="entry name" value="Glyco_trans_31"/>
</dbReference>
<evidence type="ECO:0000256" key="6">
    <source>
        <dbReference type="ARBA" id="ARBA00022968"/>
    </source>
</evidence>